<feature type="domain" description="Glycosyltransferase subfamily 4-like N-terminal" evidence="3">
    <location>
        <begin position="16"/>
        <end position="218"/>
    </location>
</feature>
<name>A0A3G8H364_9BURK</name>
<dbReference type="AlphaFoldDB" id="A0A3G8H364"/>
<dbReference type="InterPro" id="IPR001296">
    <property type="entry name" value="Glyco_trans_1"/>
</dbReference>
<dbReference type="OrthoDB" id="433681at2"/>
<dbReference type="Pfam" id="PF00534">
    <property type="entry name" value="Glycos_transf_1"/>
    <property type="match status" value="1"/>
</dbReference>
<evidence type="ECO:0000313" key="4">
    <source>
        <dbReference type="EMBL" id="AZG14844.1"/>
    </source>
</evidence>
<accession>A0A3G8H364</accession>
<proteinExistence type="predicted"/>
<reference evidence="5" key="1">
    <citation type="submission" date="2018-11" db="EMBL/GenBank/DDBJ databases">
        <title>FDA dAtabase for Regulatory Grade micrObial Sequences (FDA-ARGOS): Supporting development and validation of Infectious Disease Dx tests.</title>
        <authorList>
            <person name="Goldberg B."/>
            <person name="Campos J."/>
            <person name="Tallon L."/>
            <person name="Sadzewicz L."/>
            <person name="Zhao X."/>
            <person name="Vavikolanu K."/>
            <person name="Mehta A."/>
            <person name="Aluvathingal J."/>
            <person name="Nadendla S."/>
            <person name="Geyer C."/>
            <person name="Nandy P."/>
            <person name="Yan Y."/>
            <person name="Sichtig H."/>
        </authorList>
    </citation>
    <scope>NUCLEOTIDE SEQUENCE [LARGE SCALE GENOMIC DNA]</scope>
    <source>
        <strain evidence="5">FDAARGOS_614</strain>
    </source>
</reference>
<protein>
    <submittedName>
        <fullName evidence="4">Glycosyltransferase family 1 protein</fullName>
    </submittedName>
</protein>
<evidence type="ECO:0000256" key="1">
    <source>
        <dbReference type="ARBA" id="ARBA00022679"/>
    </source>
</evidence>
<dbReference type="InterPro" id="IPR028098">
    <property type="entry name" value="Glyco_trans_4-like_N"/>
</dbReference>
<gene>
    <name evidence="4" type="ORF">EHF44_16225</name>
</gene>
<keyword evidence="1 4" id="KW-0808">Transferase</keyword>
<dbReference type="EMBL" id="CP033969">
    <property type="protein sequence ID" value="AZG14844.1"/>
    <property type="molecule type" value="Genomic_DNA"/>
</dbReference>
<evidence type="ECO:0000259" key="2">
    <source>
        <dbReference type="Pfam" id="PF00534"/>
    </source>
</evidence>
<evidence type="ECO:0000313" key="5">
    <source>
        <dbReference type="Proteomes" id="UP000270411"/>
    </source>
</evidence>
<dbReference type="Proteomes" id="UP000270411">
    <property type="component" value="Chromosome 1"/>
</dbReference>
<dbReference type="Gene3D" id="3.40.50.2000">
    <property type="entry name" value="Glycogen Phosphorylase B"/>
    <property type="match status" value="2"/>
</dbReference>
<dbReference type="CDD" id="cd03809">
    <property type="entry name" value="GT4_MtfB-like"/>
    <property type="match status" value="1"/>
</dbReference>
<dbReference type="GO" id="GO:0016757">
    <property type="term" value="F:glycosyltransferase activity"/>
    <property type="evidence" value="ECO:0007669"/>
    <property type="project" value="InterPro"/>
</dbReference>
<dbReference type="KEGG" id="cpau:EHF44_16225"/>
<dbReference type="GO" id="GO:0009103">
    <property type="term" value="P:lipopolysaccharide biosynthetic process"/>
    <property type="evidence" value="ECO:0007669"/>
    <property type="project" value="TreeGrafter"/>
</dbReference>
<dbReference type="SUPFAM" id="SSF53756">
    <property type="entry name" value="UDP-Glycosyltransferase/glycogen phosphorylase"/>
    <property type="match status" value="1"/>
</dbReference>
<dbReference type="PANTHER" id="PTHR46401:SF2">
    <property type="entry name" value="GLYCOSYLTRANSFERASE WBBK-RELATED"/>
    <property type="match status" value="1"/>
</dbReference>
<feature type="domain" description="Glycosyl transferase family 1" evidence="2">
    <location>
        <begin position="250"/>
        <end position="401"/>
    </location>
</feature>
<evidence type="ECO:0000259" key="3">
    <source>
        <dbReference type="Pfam" id="PF13439"/>
    </source>
</evidence>
<organism evidence="4 5">
    <name type="scientific">Cupriavidus pauculus</name>
    <dbReference type="NCBI Taxonomy" id="82633"/>
    <lineage>
        <taxon>Bacteria</taxon>
        <taxon>Pseudomonadati</taxon>
        <taxon>Pseudomonadota</taxon>
        <taxon>Betaproteobacteria</taxon>
        <taxon>Burkholderiales</taxon>
        <taxon>Burkholderiaceae</taxon>
        <taxon>Cupriavidus</taxon>
    </lineage>
</organism>
<dbReference type="Pfam" id="PF13439">
    <property type="entry name" value="Glyco_transf_4"/>
    <property type="match status" value="1"/>
</dbReference>
<dbReference type="PANTHER" id="PTHR46401">
    <property type="entry name" value="GLYCOSYLTRANSFERASE WBBK-RELATED"/>
    <property type="match status" value="1"/>
</dbReference>
<sequence length="433" mass="47747">MRIGVDGFNLALPNGSGVATYARTLAWSLARMGHDVDLVYGLAVGARTAAPLREVLFFDALDRPRRVSRNRLAAIGTACADVLGRTAVHVPRTDSVIARGLEARVPDSSRLFTSPDLFDAAARHFRRHGRFLRLRVPDPPDIMHWTYPLPVRIEGARNIYTIHDLVPLRLPYTSLENKRYHYRLVRACLRDGDHVCTVSEASRADLLRMFPAADPARITNTWQAVMPVPLADADDGARLATAFELAPRGYFLYFGAIEPKKNIGRLVEGYLAAQVDTPLVIVGARAWKSAAETRLLHGDGGHPLRGVSERIRRYDYLPRPWLMTLVRQARAVAFPSIYEGFGLPVLEAMAVGTPVLTSNVASLPEVAGDAALMVDPYSVSDIAAGFRRLDADADLRAQLSALGPRQAQRFAPEPYQARLRAMYARVLSLPDSP</sequence>
<dbReference type="RefSeq" id="WP_124684598.1">
    <property type="nucleotide sequence ID" value="NZ_CP033969.1"/>
</dbReference>